<feature type="compositionally biased region" description="Basic and acidic residues" evidence="1">
    <location>
        <begin position="169"/>
        <end position="191"/>
    </location>
</feature>
<dbReference type="Proteomes" id="UP000230233">
    <property type="component" value="Chromosome I"/>
</dbReference>
<feature type="region of interest" description="Disordered" evidence="1">
    <location>
        <begin position="130"/>
        <end position="191"/>
    </location>
</feature>
<name>A0A2G5VK48_9PELO</name>
<dbReference type="EMBL" id="PDUG01000001">
    <property type="protein sequence ID" value="PIC52097.1"/>
    <property type="molecule type" value="Genomic_DNA"/>
</dbReference>
<comment type="caution">
    <text evidence="2">The sequence shown here is derived from an EMBL/GenBank/DDBJ whole genome shotgun (WGS) entry which is preliminary data.</text>
</comment>
<protein>
    <submittedName>
        <fullName evidence="2">Uncharacterized protein</fullName>
    </submittedName>
</protein>
<proteinExistence type="predicted"/>
<accession>A0A2G5VK48</accession>
<dbReference type="AlphaFoldDB" id="A0A2G5VK48"/>
<keyword evidence="3" id="KW-1185">Reference proteome</keyword>
<gene>
    <name evidence="2" type="primary">Cnig_chr_I.g2340</name>
    <name evidence="2" type="ORF">B9Z55_002340</name>
</gene>
<feature type="compositionally biased region" description="Acidic residues" evidence="1">
    <location>
        <begin position="131"/>
        <end position="168"/>
    </location>
</feature>
<evidence type="ECO:0000313" key="3">
    <source>
        <dbReference type="Proteomes" id="UP000230233"/>
    </source>
</evidence>
<evidence type="ECO:0000256" key="1">
    <source>
        <dbReference type="SAM" id="MobiDB-lite"/>
    </source>
</evidence>
<dbReference type="STRING" id="1611254.A0A2G5VK48"/>
<sequence length="191" mass="21736">MSSFYDDMEMMKIEDFLGRIQHFRSYRKGSDSGAHCSDCTWTLSKLNAMYKKTAEYAKMRTTDDDVIEWNTLILEALDMPDESQTIKGPSPAKKPRVAPTTCIATEPPKLPAAVNSRIDAMIREIQGYGDELTEEDIFGSPDEEDQEEEEEDEDEEEDVSGVEVDGEETDNKDSEQGDENDNKKELEKEEK</sequence>
<dbReference type="OrthoDB" id="5772036at2759"/>
<evidence type="ECO:0000313" key="2">
    <source>
        <dbReference type="EMBL" id="PIC52097.1"/>
    </source>
</evidence>
<reference evidence="3" key="1">
    <citation type="submission" date="2017-10" db="EMBL/GenBank/DDBJ databases">
        <title>Rapid genome shrinkage in a self-fertile nematode reveals novel sperm competition proteins.</title>
        <authorList>
            <person name="Yin D."/>
            <person name="Schwarz E.M."/>
            <person name="Thomas C.G."/>
            <person name="Felde R.L."/>
            <person name="Korf I.F."/>
            <person name="Cutter A.D."/>
            <person name="Schartner C.M."/>
            <person name="Ralston E.J."/>
            <person name="Meyer B.J."/>
            <person name="Haag E.S."/>
        </authorList>
    </citation>
    <scope>NUCLEOTIDE SEQUENCE [LARGE SCALE GENOMIC DNA]</scope>
    <source>
        <strain evidence="3">JU1422</strain>
    </source>
</reference>
<organism evidence="2 3">
    <name type="scientific">Caenorhabditis nigoni</name>
    <dbReference type="NCBI Taxonomy" id="1611254"/>
    <lineage>
        <taxon>Eukaryota</taxon>
        <taxon>Metazoa</taxon>
        <taxon>Ecdysozoa</taxon>
        <taxon>Nematoda</taxon>
        <taxon>Chromadorea</taxon>
        <taxon>Rhabditida</taxon>
        <taxon>Rhabditina</taxon>
        <taxon>Rhabditomorpha</taxon>
        <taxon>Rhabditoidea</taxon>
        <taxon>Rhabditidae</taxon>
        <taxon>Peloderinae</taxon>
        <taxon>Caenorhabditis</taxon>
    </lineage>
</organism>